<reference evidence="3 4" key="1">
    <citation type="submission" date="2020-08" db="EMBL/GenBank/DDBJ databases">
        <title>Adhaeribacter dokdonensis sp. nov., isolated from the rhizosphere of Elymus tsukushiensis, a plant native to the Dokdo Islands, Republic of Korea.</title>
        <authorList>
            <person name="Ghim S.Y."/>
        </authorList>
    </citation>
    <scope>NUCLEOTIDE SEQUENCE [LARGE SCALE GENOMIC DNA]</scope>
    <source>
        <strain evidence="3 4">KUDC8001</strain>
    </source>
</reference>
<sequence>MKKLLLIIGVTTSVWVSACSNEKSGTSNTSSESGTSANTDSSTTNPINSEYGTPNASENPVDSAQSANQDTVSN</sequence>
<protein>
    <submittedName>
        <fullName evidence="3">Uncharacterized protein</fullName>
    </submittedName>
</protein>
<feature type="compositionally biased region" description="Low complexity" evidence="1">
    <location>
        <begin position="20"/>
        <end position="36"/>
    </location>
</feature>
<gene>
    <name evidence="3" type="ORF">HUW48_23775</name>
</gene>
<dbReference type="Proteomes" id="UP000514509">
    <property type="component" value="Chromosome"/>
</dbReference>
<feature type="chain" id="PRO_5029884680" evidence="2">
    <location>
        <begin position="19"/>
        <end position="74"/>
    </location>
</feature>
<evidence type="ECO:0000256" key="1">
    <source>
        <dbReference type="SAM" id="MobiDB-lite"/>
    </source>
</evidence>
<dbReference type="EMBL" id="CP055153">
    <property type="protein sequence ID" value="QMU30861.1"/>
    <property type="molecule type" value="Genomic_DNA"/>
</dbReference>
<proteinExistence type="predicted"/>
<keyword evidence="4" id="KW-1185">Reference proteome</keyword>
<feature type="compositionally biased region" description="Polar residues" evidence="1">
    <location>
        <begin position="37"/>
        <end position="74"/>
    </location>
</feature>
<name>A0A7L7LDH6_9BACT</name>
<dbReference type="RefSeq" id="WP_182413303.1">
    <property type="nucleotide sequence ID" value="NZ_CP055153.1"/>
</dbReference>
<dbReference type="KEGG" id="add:HUW48_23775"/>
<evidence type="ECO:0000313" key="3">
    <source>
        <dbReference type="EMBL" id="QMU30861.1"/>
    </source>
</evidence>
<dbReference type="PROSITE" id="PS51257">
    <property type="entry name" value="PROKAR_LIPOPROTEIN"/>
    <property type="match status" value="1"/>
</dbReference>
<organism evidence="3 4">
    <name type="scientific">Adhaeribacter radiodurans</name>
    <dbReference type="NCBI Taxonomy" id="2745197"/>
    <lineage>
        <taxon>Bacteria</taxon>
        <taxon>Pseudomonadati</taxon>
        <taxon>Bacteroidota</taxon>
        <taxon>Cytophagia</taxon>
        <taxon>Cytophagales</taxon>
        <taxon>Hymenobacteraceae</taxon>
        <taxon>Adhaeribacter</taxon>
    </lineage>
</organism>
<evidence type="ECO:0000256" key="2">
    <source>
        <dbReference type="SAM" id="SignalP"/>
    </source>
</evidence>
<feature type="region of interest" description="Disordered" evidence="1">
    <location>
        <begin position="20"/>
        <end position="74"/>
    </location>
</feature>
<evidence type="ECO:0000313" key="4">
    <source>
        <dbReference type="Proteomes" id="UP000514509"/>
    </source>
</evidence>
<keyword evidence="2" id="KW-0732">Signal</keyword>
<dbReference type="AlphaFoldDB" id="A0A7L7LDH6"/>
<feature type="signal peptide" evidence="2">
    <location>
        <begin position="1"/>
        <end position="18"/>
    </location>
</feature>
<accession>A0A7L7LDH6</accession>